<dbReference type="InterPro" id="IPR057228">
    <property type="entry name" value="DUF7906"/>
</dbReference>
<dbReference type="FunCoup" id="A0A2P6P096">
    <property type="interactions" value="8"/>
</dbReference>
<sequence>MVENNLPNGLGLEEKWIYSNNLANFLNLDKVKTISIPIAINVIFIGFSGDGKARLKLSQEYLSKWLHHAEHTIPHTTVTLRQEGVQGRQARALVEYDVDINVLEVSPMVNTIIQDHLYWYLRPEDVTGKTEGIQKPKREAKVRYYSDASRMSNILSSLLKHINQTDPYTLFVLNPETHLQSHEMYGYRTGFSDDELNSVYGSEKFRVENVEKLTQFVPQDRFAASTNYEIEEGQKEKGPRFKDRIQASNTWAEWYLSQMRNSSKIPSQDCEEEECAMEGIPTKKSITSLSQWIATNGNLDAKEYLYRAQNDPHMREDCLVDSWSSHQRFSFVDISAGVVHYGPTVSNTGYRSLVLQKPTDIAQNNSDVRNYDENSEERAESYRGEKMLMENLWSRKCAGEGQNDSPFCLDIKKKLDSYENRSNRGKDDTDWDQLISGSGDHYDNHQMSTDDITSKIGQIVSSYVHHLVLPPTPSLDHPFAERVLFHVHLVVNQGYYSPYGQGYFDLERFKLDVAGLKMPQQEFSFSLKEVSIQKDTQLALALKMSTKTARIAKLSADGYYSSDDVLYLDSTEIGHYLNISRDIEEESLGIRHIPIFLFSFGKSVPVFIDKRHQAKAINGAVLIVQSDFHVYESSLACNKKPIYWNLRNPIKAALSVTSTLLSGLLPPHIDYDDATGGASQVRINSNFLASDEWMWSVGNQPFSHTSSGHKFSQTQRDITMRNYVVALLNETATRVNGAIDSLSHIACTKKNLGALEFSPSEQLVEKFYLIKDRMSDIARLTAFFDPSAITQTQELLILSDR</sequence>
<organism evidence="2 3">
    <name type="scientific">Planoprotostelium fungivorum</name>
    <dbReference type="NCBI Taxonomy" id="1890364"/>
    <lineage>
        <taxon>Eukaryota</taxon>
        <taxon>Amoebozoa</taxon>
        <taxon>Evosea</taxon>
        <taxon>Variosea</taxon>
        <taxon>Cavosteliida</taxon>
        <taxon>Cavosteliaceae</taxon>
        <taxon>Planoprotostelium</taxon>
    </lineage>
</organism>
<accession>A0A2P6P096</accession>
<dbReference type="STRING" id="1890364.A0A2P6P096"/>
<protein>
    <recommendedName>
        <fullName evidence="1">DUF7906 domain-containing protein</fullName>
    </recommendedName>
</protein>
<dbReference type="EMBL" id="MDYQ01000002">
    <property type="protein sequence ID" value="PRP89607.1"/>
    <property type="molecule type" value="Genomic_DNA"/>
</dbReference>
<dbReference type="AlphaFoldDB" id="A0A2P6P096"/>
<dbReference type="OrthoDB" id="16573at2759"/>
<dbReference type="Proteomes" id="UP000241769">
    <property type="component" value="Unassembled WGS sequence"/>
</dbReference>
<dbReference type="InParanoid" id="A0A2P6P096"/>
<proteinExistence type="predicted"/>
<dbReference type="Pfam" id="PF25483">
    <property type="entry name" value="DUF7906"/>
    <property type="match status" value="1"/>
</dbReference>
<keyword evidence="3" id="KW-1185">Reference proteome</keyword>
<dbReference type="PANTHER" id="PTHR31515">
    <property type="entry name" value="TRANSMEMBRANE PROTEIN-RELATED"/>
    <property type="match status" value="1"/>
</dbReference>
<feature type="domain" description="DUF7906" evidence="1">
    <location>
        <begin position="300"/>
        <end position="350"/>
    </location>
</feature>
<reference evidence="2 3" key="1">
    <citation type="journal article" date="2018" name="Genome Biol. Evol.">
        <title>Multiple Roots of Fruiting Body Formation in Amoebozoa.</title>
        <authorList>
            <person name="Hillmann F."/>
            <person name="Forbes G."/>
            <person name="Novohradska S."/>
            <person name="Ferling I."/>
            <person name="Riege K."/>
            <person name="Groth M."/>
            <person name="Westermann M."/>
            <person name="Marz M."/>
            <person name="Spaller T."/>
            <person name="Winckler T."/>
            <person name="Schaap P."/>
            <person name="Glockner G."/>
        </authorList>
    </citation>
    <scope>NUCLEOTIDE SEQUENCE [LARGE SCALE GENOMIC DNA]</scope>
    <source>
        <strain evidence="2 3">Jena</strain>
    </source>
</reference>
<evidence type="ECO:0000259" key="1">
    <source>
        <dbReference type="Pfam" id="PF25483"/>
    </source>
</evidence>
<evidence type="ECO:0000313" key="3">
    <source>
        <dbReference type="Proteomes" id="UP000241769"/>
    </source>
</evidence>
<comment type="caution">
    <text evidence="2">The sequence shown here is derived from an EMBL/GenBank/DDBJ whole genome shotgun (WGS) entry which is preliminary data.</text>
</comment>
<gene>
    <name evidence="2" type="ORF">PROFUN_00871</name>
</gene>
<dbReference type="PANTHER" id="PTHR31515:SF2">
    <property type="entry name" value="TRANSMEMBRANE PROTEIN"/>
    <property type="match status" value="1"/>
</dbReference>
<evidence type="ECO:0000313" key="2">
    <source>
        <dbReference type="EMBL" id="PRP89607.1"/>
    </source>
</evidence>
<name>A0A2P6P096_9EUKA</name>